<dbReference type="Proteomes" id="UP000023152">
    <property type="component" value="Unassembled WGS sequence"/>
</dbReference>
<feature type="compositionally biased region" description="Basic and acidic residues" evidence="1">
    <location>
        <begin position="54"/>
        <end position="80"/>
    </location>
</feature>
<keyword evidence="3" id="KW-1185">Reference proteome</keyword>
<dbReference type="EMBL" id="ASPP01041413">
    <property type="protein sequence ID" value="ETO00298.1"/>
    <property type="molecule type" value="Genomic_DNA"/>
</dbReference>
<evidence type="ECO:0000256" key="1">
    <source>
        <dbReference type="SAM" id="MobiDB-lite"/>
    </source>
</evidence>
<feature type="region of interest" description="Disordered" evidence="1">
    <location>
        <begin position="18"/>
        <end position="80"/>
    </location>
</feature>
<sequence length="151" mass="17543">MYCYLVSVVLNVKQQPINQQTTKHENSRSVPNSKTKESRVNGKWNRPPTAPPTRMERESEMDKVDNKNDEREGLDEARTLYTSNEKRCCESPGWSLSYKEDESSPFVMNNDAHLFSDCALKEDDQLQEKLVFDMQHANDMLSSPQQQQQQQ</sequence>
<protein>
    <submittedName>
        <fullName evidence="2">Uncharacterized protein</fullName>
    </submittedName>
</protein>
<evidence type="ECO:0000313" key="3">
    <source>
        <dbReference type="Proteomes" id="UP000023152"/>
    </source>
</evidence>
<name>X6LE68_RETFI</name>
<accession>X6LE68</accession>
<evidence type="ECO:0000313" key="2">
    <source>
        <dbReference type="EMBL" id="ETO00298.1"/>
    </source>
</evidence>
<organism evidence="2 3">
    <name type="scientific">Reticulomyxa filosa</name>
    <dbReference type="NCBI Taxonomy" id="46433"/>
    <lineage>
        <taxon>Eukaryota</taxon>
        <taxon>Sar</taxon>
        <taxon>Rhizaria</taxon>
        <taxon>Retaria</taxon>
        <taxon>Foraminifera</taxon>
        <taxon>Monothalamids</taxon>
        <taxon>Reticulomyxidae</taxon>
        <taxon>Reticulomyxa</taxon>
    </lineage>
</organism>
<comment type="caution">
    <text evidence="2">The sequence shown here is derived from an EMBL/GenBank/DDBJ whole genome shotgun (WGS) entry which is preliminary data.</text>
</comment>
<proteinExistence type="predicted"/>
<reference evidence="2 3" key="1">
    <citation type="journal article" date="2013" name="Curr. Biol.">
        <title>The Genome of the Foraminiferan Reticulomyxa filosa.</title>
        <authorList>
            <person name="Glockner G."/>
            <person name="Hulsmann N."/>
            <person name="Schleicher M."/>
            <person name="Noegel A.A."/>
            <person name="Eichinger L."/>
            <person name="Gallinger C."/>
            <person name="Pawlowski J."/>
            <person name="Sierra R."/>
            <person name="Euteneuer U."/>
            <person name="Pillet L."/>
            <person name="Moustafa A."/>
            <person name="Platzer M."/>
            <person name="Groth M."/>
            <person name="Szafranski K."/>
            <person name="Schliwa M."/>
        </authorList>
    </citation>
    <scope>NUCLEOTIDE SEQUENCE [LARGE SCALE GENOMIC DNA]</scope>
</reference>
<gene>
    <name evidence="2" type="ORF">RFI_37149</name>
</gene>
<dbReference type="AlphaFoldDB" id="X6LE68"/>